<dbReference type="SUPFAM" id="SSF88874">
    <property type="entry name" value="Receptor-binding domain of short tail fibre protein gp12"/>
    <property type="match status" value="1"/>
</dbReference>
<dbReference type="OrthoDB" id="9810174at2"/>
<organism evidence="4 5">
    <name type="scientific">Nonlabens marinus S1-08</name>
    <dbReference type="NCBI Taxonomy" id="1454201"/>
    <lineage>
        <taxon>Bacteria</taxon>
        <taxon>Pseudomonadati</taxon>
        <taxon>Bacteroidota</taxon>
        <taxon>Flavobacteriia</taxon>
        <taxon>Flavobacteriales</taxon>
        <taxon>Flavobacteriaceae</taxon>
        <taxon>Nonlabens</taxon>
    </lineage>
</organism>
<dbReference type="STRING" id="1454201.NMS_1712"/>
<feature type="chain" id="PRO_5004917323" evidence="2">
    <location>
        <begin position="21"/>
        <end position="210"/>
    </location>
</feature>
<dbReference type="AlphaFoldDB" id="W8W052"/>
<dbReference type="KEGG" id="nmf:NMS_1712"/>
<evidence type="ECO:0000256" key="1">
    <source>
        <dbReference type="SAM" id="MobiDB-lite"/>
    </source>
</evidence>
<reference evidence="4 5" key="1">
    <citation type="journal article" date="2014" name="Proc. Natl. Acad. Sci. U.S.A.">
        <title>Functional characterization of flavobacteria rhodopsins reveals a unique class of light-driven chloride pump in bacteria.</title>
        <authorList>
            <person name="Yoshizawa S."/>
            <person name="Kumagai Y."/>
            <person name="Kim H."/>
            <person name="Ogura Y."/>
            <person name="Hayashi T."/>
            <person name="Iwasaki W."/>
            <person name="DeLong E.F."/>
            <person name="Kogure K."/>
        </authorList>
    </citation>
    <scope>NUCLEOTIDE SEQUENCE [LARGE SCALE GENOMIC DNA]</scope>
    <source>
        <strain evidence="4 5">S1-08</strain>
    </source>
</reference>
<feature type="domain" description="Phage tail collar" evidence="3">
    <location>
        <begin position="27"/>
        <end position="83"/>
    </location>
</feature>
<dbReference type="Proteomes" id="UP000031760">
    <property type="component" value="Chromosome"/>
</dbReference>
<sequence length="210" mass="21602">MKKTLLILAFALFTSFNSFAQQEGFIGEVKLFAGNFAPRGWAFCNGQLLSIAQNQALFSIIGCQYGGDCRTTFALPDLRGRTPVGPGNGPGLSTIQIGQKGGTETETMTALQLPSHTHTAALTTGGIAIPVNTTAGDADEVNPGAGIPANNGEDTYTTGSANGKLGGADIPVTGTITVGNTGGNQAQNNRSPFLGVHYIIALQGVFPSRS</sequence>
<dbReference type="InterPro" id="IPR011083">
    <property type="entry name" value="Phage_tail_collar_dom"/>
</dbReference>
<evidence type="ECO:0000256" key="2">
    <source>
        <dbReference type="SAM" id="SignalP"/>
    </source>
</evidence>
<dbReference type="Pfam" id="PF07484">
    <property type="entry name" value="Collar"/>
    <property type="match status" value="1"/>
</dbReference>
<keyword evidence="5" id="KW-1185">Reference proteome</keyword>
<dbReference type="InterPro" id="IPR037053">
    <property type="entry name" value="Phage_tail_collar_dom_sf"/>
</dbReference>
<evidence type="ECO:0000313" key="4">
    <source>
        <dbReference type="EMBL" id="BAO55721.1"/>
    </source>
</evidence>
<name>W8W052_9FLAO</name>
<gene>
    <name evidence="4" type="ORF">NMS_1712</name>
</gene>
<keyword evidence="2" id="KW-0732">Signal</keyword>
<dbReference type="RefSeq" id="WP_084217663.1">
    <property type="nucleotide sequence ID" value="NZ_AP014548.1"/>
</dbReference>
<accession>W8W052</accession>
<feature type="compositionally biased region" description="Polar residues" evidence="1">
    <location>
        <begin position="152"/>
        <end position="161"/>
    </location>
</feature>
<dbReference type="HOGENOM" id="CLU_087872_1_1_10"/>
<dbReference type="Gene3D" id="3.90.1340.10">
    <property type="entry name" value="Phage tail collar domain"/>
    <property type="match status" value="1"/>
</dbReference>
<evidence type="ECO:0000259" key="3">
    <source>
        <dbReference type="Pfam" id="PF07484"/>
    </source>
</evidence>
<feature type="region of interest" description="Disordered" evidence="1">
    <location>
        <begin position="144"/>
        <end position="163"/>
    </location>
</feature>
<feature type="signal peptide" evidence="2">
    <location>
        <begin position="1"/>
        <end position="20"/>
    </location>
</feature>
<protein>
    <submittedName>
        <fullName evidence="4">Microcystin dependent protein</fullName>
    </submittedName>
</protein>
<proteinExistence type="predicted"/>
<dbReference type="EMBL" id="AP014548">
    <property type="protein sequence ID" value="BAO55721.1"/>
    <property type="molecule type" value="Genomic_DNA"/>
</dbReference>
<evidence type="ECO:0000313" key="5">
    <source>
        <dbReference type="Proteomes" id="UP000031760"/>
    </source>
</evidence>